<dbReference type="AlphaFoldDB" id="R7UH33"/>
<keyword evidence="5 8" id="KW-1133">Transmembrane helix</keyword>
<dbReference type="OMA" id="KMWTDAD"/>
<feature type="transmembrane region" description="Helical" evidence="8">
    <location>
        <begin position="287"/>
        <end position="307"/>
    </location>
</feature>
<feature type="transmembrane region" description="Helical" evidence="8">
    <location>
        <begin position="25"/>
        <end position="45"/>
    </location>
</feature>
<keyword evidence="4" id="KW-0813">Transport</keyword>
<dbReference type="EnsemblMetazoa" id="CapteT101762">
    <property type="protein sequence ID" value="CapteP101762"/>
    <property type="gene ID" value="CapteG101762"/>
</dbReference>
<feature type="transmembrane region" description="Helical" evidence="8">
    <location>
        <begin position="57"/>
        <end position="78"/>
    </location>
</feature>
<keyword evidence="3 8" id="KW-0812">Transmembrane</keyword>
<protein>
    <submittedName>
        <fullName evidence="9 10">Uncharacterized protein</fullName>
    </submittedName>
</protein>
<dbReference type="EMBL" id="AMQN01008583">
    <property type="status" value="NOT_ANNOTATED_CDS"/>
    <property type="molecule type" value="Genomic_DNA"/>
</dbReference>
<feature type="transmembrane region" description="Helical" evidence="8">
    <location>
        <begin position="263"/>
        <end position="281"/>
    </location>
</feature>
<sequence>MNYSDSSTHPDETHLIHLPKEVESAYKGISIFILMWIMFSMGCAVDVRDIKSLLLKPYPAIVGLLSQFVIMPACAFGFANVLSLSPLHSIALMVVASCPGGTLSNVFTFWTRGDISLSIFMTLISTALALAFMPLNLFLYLKRWTDNKLKIPFVQTTMLVFMTWIPVIFGLIIRFKNVKIADFIAKVVIILGSVLGLIFIVGGVIFQIFFFPRFLHLETSSWVASTIMPLLGFIVGFLAPSVARLDCRQRRTIAIETSFQNTAIAMVLIAVSFEMNTISVMSQIPTIFLVSQICWASLLTFIHRIYFWLDDKRKEEKDNSKELIDERKAASEDGSDQGSVV</sequence>
<dbReference type="Proteomes" id="UP000014760">
    <property type="component" value="Unassembled WGS sequence"/>
</dbReference>
<dbReference type="InterPro" id="IPR004710">
    <property type="entry name" value="Bilac:Na_transpt"/>
</dbReference>
<dbReference type="OrthoDB" id="203097at2759"/>
<organism evidence="9">
    <name type="scientific">Capitella teleta</name>
    <name type="common">Polychaete worm</name>
    <dbReference type="NCBI Taxonomy" id="283909"/>
    <lineage>
        <taxon>Eukaryota</taxon>
        <taxon>Metazoa</taxon>
        <taxon>Spiralia</taxon>
        <taxon>Lophotrochozoa</taxon>
        <taxon>Annelida</taxon>
        <taxon>Polychaeta</taxon>
        <taxon>Sedentaria</taxon>
        <taxon>Scolecida</taxon>
        <taxon>Capitellidae</taxon>
        <taxon>Capitella</taxon>
    </lineage>
</organism>
<dbReference type="EMBL" id="KB303457">
    <property type="protein sequence ID" value="ELU03108.1"/>
    <property type="molecule type" value="Genomic_DNA"/>
</dbReference>
<dbReference type="HOGENOM" id="CLU_034788_7_0_1"/>
<dbReference type="PANTHER" id="PTHR10361:SF28">
    <property type="entry name" value="P3 PROTEIN-RELATED"/>
    <property type="match status" value="1"/>
</dbReference>
<feature type="transmembrane region" description="Helical" evidence="8">
    <location>
        <begin position="153"/>
        <end position="175"/>
    </location>
</feature>
<comment type="similarity">
    <text evidence="2">Belongs to the bile acid:sodium symporter (BASS) (TC 2.A.28) family.</text>
</comment>
<feature type="compositionally biased region" description="Basic and acidic residues" evidence="7">
    <location>
        <begin position="315"/>
        <end position="331"/>
    </location>
</feature>
<dbReference type="GO" id="GO:0016020">
    <property type="term" value="C:membrane"/>
    <property type="evidence" value="ECO:0007669"/>
    <property type="project" value="UniProtKB-SubCell"/>
</dbReference>
<comment type="subcellular location">
    <subcellularLocation>
        <location evidence="1">Membrane</location>
        <topology evidence="1">Multi-pass membrane protein</topology>
    </subcellularLocation>
</comment>
<evidence type="ECO:0000256" key="1">
    <source>
        <dbReference type="ARBA" id="ARBA00004141"/>
    </source>
</evidence>
<keyword evidence="6 8" id="KW-0472">Membrane</keyword>
<evidence type="ECO:0000256" key="3">
    <source>
        <dbReference type="ARBA" id="ARBA00022692"/>
    </source>
</evidence>
<feature type="region of interest" description="Disordered" evidence="7">
    <location>
        <begin position="315"/>
        <end position="341"/>
    </location>
</feature>
<feature type="transmembrane region" description="Helical" evidence="8">
    <location>
        <begin position="117"/>
        <end position="141"/>
    </location>
</feature>
<reference evidence="11" key="1">
    <citation type="submission" date="2012-12" db="EMBL/GenBank/DDBJ databases">
        <authorList>
            <person name="Hellsten U."/>
            <person name="Grimwood J."/>
            <person name="Chapman J.A."/>
            <person name="Shapiro H."/>
            <person name="Aerts A."/>
            <person name="Otillar R.P."/>
            <person name="Terry A.Y."/>
            <person name="Boore J.L."/>
            <person name="Simakov O."/>
            <person name="Marletaz F."/>
            <person name="Cho S.-J."/>
            <person name="Edsinger-Gonzales E."/>
            <person name="Havlak P."/>
            <person name="Kuo D.-H."/>
            <person name="Larsson T."/>
            <person name="Lv J."/>
            <person name="Arendt D."/>
            <person name="Savage R."/>
            <person name="Osoegawa K."/>
            <person name="de Jong P."/>
            <person name="Lindberg D.R."/>
            <person name="Seaver E.C."/>
            <person name="Weisblat D.A."/>
            <person name="Putnam N.H."/>
            <person name="Grigoriev I.V."/>
            <person name="Rokhsar D.S."/>
        </authorList>
    </citation>
    <scope>NUCLEOTIDE SEQUENCE</scope>
    <source>
        <strain evidence="11">I ESC-2004</strain>
    </source>
</reference>
<dbReference type="PANTHER" id="PTHR10361">
    <property type="entry name" value="SODIUM-BILE ACID COTRANSPORTER"/>
    <property type="match status" value="1"/>
</dbReference>
<keyword evidence="4" id="KW-0769">Symport</keyword>
<evidence type="ECO:0000256" key="4">
    <source>
        <dbReference type="ARBA" id="ARBA00022847"/>
    </source>
</evidence>
<evidence type="ECO:0000313" key="10">
    <source>
        <dbReference type="EnsemblMetazoa" id="CapteP101762"/>
    </source>
</evidence>
<evidence type="ECO:0000256" key="5">
    <source>
        <dbReference type="ARBA" id="ARBA00022989"/>
    </source>
</evidence>
<evidence type="ECO:0000256" key="8">
    <source>
        <dbReference type="SAM" id="Phobius"/>
    </source>
</evidence>
<name>R7UH33_CAPTE</name>
<gene>
    <name evidence="9" type="ORF">CAPTEDRAFT_101762</name>
</gene>
<accession>R7UH33</accession>
<reference evidence="9 11" key="2">
    <citation type="journal article" date="2013" name="Nature">
        <title>Insights into bilaterian evolution from three spiralian genomes.</title>
        <authorList>
            <person name="Simakov O."/>
            <person name="Marletaz F."/>
            <person name="Cho S.J."/>
            <person name="Edsinger-Gonzales E."/>
            <person name="Havlak P."/>
            <person name="Hellsten U."/>
            <person name="Kuo D.H."/>
            <person name="Larsson T."/>
            <person name="Lv J."/>
            <person name="Arendt D."/>
            <person name="Savage R."/>
            <person name="Osoegawa K."/>
            <person name="de Jong P."/>
            <person name="Grimwood J."/>
            <person name="Chapman J.A."/>
            <person name="Shapiro H."/>
            <person name="Aerts A."/>
            <person name="Otillar R.P."/>
            <person name="Terry A.Y."/>
            <person name="Boore J.L."/>
            <person name="Grigoriev I.V."/>
            <person name="Lindberg D.R."/>
            <person name="Seaver E.C."/>
            <person name="Weisblat D.A."/>
            <person name="Putnam N.H."/>
            <person name="Rokhsar D.S."/>
        </authorList>
    </citation>
    <scope>NUCLEOTIDE SEQUENCE</scope>
    <source>
        <strain evidence="9 11">I ESC-2004</strain>
    </source>
</reference>
<proteinExistence type="inferred from homology"/>
<dbReference type="Pfam" id="PF01758">
    <property type="entry name" value="SBF"/>
    <property type="match status" value="1"/>
</dbReference>
<dbReference type="Gene3D" id="1.20.1530.20">
    <property type="match status" value="1"/>
</dbReference>
<feature type="transmembrane region" description="Helical" evidence="8">
    <location>
        <begin position="90"/>
        <end position="110"/>
    </location>
</feature>
<evidence type="ECO:0000256" key="6">
    <source>
        <dbReference type="ARBA" id="ARBA00023136"/>
    </source>
</evidence>
<dbReference type="InterPro" id="IPR038770">
    <property type="entry name" value="Na+/solute_symporter_sf"/>
</dbReference>
<reference evidence="10" key="3">
    <citation type="submission" date="2015-06" db="UniProtKB">
        <authorList>
            <consortium name="EnsemblMetazoa"/>
        </authorList>
    </citation>
    <scope>IDENTIFICATION</scope>
</reference>
<keyword evidence="11" id="KW-1185">Reference proteome</keyword>
<dbReference type="GO" id="GO:0015293">
    <property type="term" value="F:symporter activity"/>
    <property type="evidence" value="ECO:0007669"/>
    <property type="project" value="UniProtKB-KW"/>
</dbReference>
<feature type="transmembrane region" description="Helical" evidence="8">
    <location>
        <begin position="222"/>
        <end position="243"/>
    </location>
</feature>
<dbReference type="InterPro" id="IPR002657">
    <property type="entry name" value="BilAc:Na_symport/Acr3"/>
</dbReference>
<evidence type="ECO:0000256" key="7">
    <source>
        <dbReference type="SAM" id="MobiDB-lite"/>
    </source>
</evidence>
<evidence type="ECO:0000313" key="11">
    <source>
        <dbReference type="Proteomes" id="UP000014760"/>
    </source>
</evidence>
<evidence type="ECO:0000313" key="9">
    <source>
        <dbReference type="EMBL" id="ELU03108.1"/>
    </source>
</evidence>
<evidence type="ECO:0000256" key="2">
    <source>
        <dbReference type="ARBA" id="ARBA00006528"/>
    </source>
</evidence>
<feature type="transmembrane region" description="Helical" evidence="8">
    <location>
        <begin position="187"/>
        <end position="210"/>
    </location>
</feature>